<reference evidence="3 4" key="1">
    <citation type="submission" date="2019-12" db="EMBL/GenBank/DDBJ databases">
        <title>Genomic-based taxomic classification of the family Erythrobacteraceae.</title>
        <authorList>
            <person name="Xu L."/>
        </authorList>
    </citation>
    <scope>NUCLEOTIDE SEQUENCE [LARGE SCALE GENOMIC DNA]</scope>
    <source>
        <strain evidence="3 4">H32</strain>
    </source>
</reference>
<feature type="domain" description="Response regulatory" evidence="2">
    <location>
        <begin position="5"/>
        <end position="114"/>
    </location>
</feature>
<proteinExistence type="predicted"/>
<protein>
    <submittedName>
        <fullName evidence="3">Response regulator</fullName>
    </submittedName>
</protein>
<dbReference type="EMBL" id="WTYO01000002">
    <property type="protein sequence ID" value="MXO68311.1"/>
    <property type="molecule type" value="Genomic_DNA"/>
</dbReference>
<dbReference type="PROSITE" id="PS50110">
    <property type="entry name" value="RESPONSE_REGULATORY"/>
    <property type="match status" value="1"/>
</dbReference>
<organism evidence="3 4">
    <name type="scientific">Pelagerythrobacter marinus</name>
    <dbReference type="NCBI Taxonomy" id="538382"/>
    <lineage>
        <taxon>Bacteria</taxon>
        <taxon>Pseudomonadati</taxon>
        <taxon>Pseudomonadota</taxon>
        <taxon>Alphaproteobacteria</taxon>
        <taxon>Sphingomonadales</taxon>
        <taxon>Erythrobacteraceae</taxon>
        <taxon>Pelagerythrobacter</taxon>
    </lineage>
</organism>
<dbReference type="RefSeq" id="WP_160732957.1">
    <property type="nucleotide sequence ID" value="NZ_WTYO01000002.1"/>
</dbReference>
<accession>A0ABW9UTY7</accession>
<evidence type="ECO:0000259" key="2">
    <source>
        <dbReference type="PROSITE" id="PS50110"/>
    </source>
</evidence>
<comment type="caution">
    <text evidence="3">The sequence shown here is derived from an EMBL/GenBank/DDBJ whole genome shotgun (WGS) entry which is preliminary data.</text>
</comment>
<feature type="modified residue" description="4-aspartylphosphate" evidence="1">
    <location>
        <position position="54"/>
    </location>
</feature>
<dbReference type="InterPro" id="IPR011006">
    <property type="entry name" value="CheY-like_superfamily"/>
</dbReference>
<dbReference type="Proteomes" id="UP000444401">
    <property type="component" value="Unassembled WGS sequence"/>
</dbReference>
<keyword evidence="1" id="KW-0597">Phosphoprotein</keyword>
<evidence type="ECO:0000313" key="4">
    <source>
        <dbReference type="Proteomes" id="UP000444401"/>
    </source>
</evidence>
<dbReference type="InterPro" id="IPR001789">
    <property type="entry name" value="Sig_transdc_resp-reg_receiver"/>
</dbReference>
<dbReference type="SMART" id="SM00448">
    <property type="entry name" value="REC"/>
    <property type="match status" value="1"/>
</dbReference>
<name>A0ABW9UTY7_9SPHN</name>
<evidence type="ECO:0000256" key="1">
    <source>
        <dbReference type="PROSITE-ProRule" id="PRU00169"/>
    </source>
</evidence>
<dbReference type="SUPFAM" id="SSF52172">
    <property type="entry name" value="CheY-like"/>
    <property type="match status" value="1"/>
</dbReference>
<gene>
    <name evidence="3" type="ORF">GRI72_05660</name>
</gene>
<evidence type="ECO:0000313" key="3">
    <source>
        <dbReference type="EMBL" id="MXO68311.1"/>
    </source>
</evidence>
<dbReference type="Pfam" id="PF00072">
    <property type="entry name" value="Response_reg"/>
    <property type="match status" value="1"/>
</dbReference>
<sequence>MNGARILVLEDEPIIGFALEDILAAEGAHSFLATTLDEAETAVAGQAFDCGILDVNVHGGKSYGVAARLREDGIPFLFATGYGDTAHPPEFADVPTLSKPYSPGQVRRAIDAIA</sequence>
<keyword evidence="4" id="KW-1185">Reference proteome</keyword>
<dbReference type="Gene3D" id="3.40.50.2300">
    <property type="match status" value="1"/>
</dbReference>